<dbReference type="Proteomes" id="UP000763641">
    <property type="component" value="Unassembled WGS sequence"/>
</dbReference>
<proteinExistence type="predicted"/>
<accession>A0ABS2DCH5</accession>
<comment type="caution">
    <text evidence="1">The sequence shown here is derived from an EMBL/GenBank/DDBJ whole genome shotgun (WGS) entry which is preliminary data.</text>
</comment>
<keyword evidence="2" id="KW-1185">Reference proteome</keyword>
<protein>
    <submittedName>
        <fullName evidence="1">Uncharacterized protein</fullName>
    </submittedName>
</protein>
<organism evidence="1 2">
    <name type="scientific">Sphingomonas longa</name>
    <dbReference type="NCBI Taxonomy" id="2778730"/>
    <lineage>
        <taxon>Bacteria</taxon>
        <taxon>Pseudomonadati</taxon>
        <taxon>Pseudomonadota</taxon>
        <taxon>Alphaproteobacteria</taxon>
        <taxon>Sphingomonadales</taxon>
        <taxon>Sphingomonadaceae</taxon>
        <taxon>Sphingomonas</taxon>
    </lineage>
</organism>
<dbReference type="RefSeq" id="WP_204199863.1">
    <property type="nucleotide sequence ID" value="NZ_JAFEMC010000004.1"/>
</dbReference>
<reference evidence="1 2" key="1">
    <citation type="submission" date="2020-12" db="EMBL/GenBank/DDBJ databases">
        <title>Sphingomonas sp.</title>
        <authorList>
            <person name="Kim M.K."/>
        </authorList>
    </citation>
    <scope>NUCLEOTIDE SEQUENCE [LARGE SCALE GENOMIC DNA]</scope>
    <source>
        <strain evidence="1 2">BT552</strain>
    </source>
</reference>
<gene>
    <name evidence="1" type="ORF">ILT43_15410</name>
</gene>
<sequence length="49" mass="5632">MATTDDHVREAERCRRLAMGVNDTRTFSTLSELADQHDLCARIIAERKQ</sequence>
<evidence type="ECO:0000313" key="1">
    <source>
        <dbReference type="EMBL" id="MBM6577769.1"/>
    </source>
</evidence>
<evidence type="ECO:0000313" key="2">
    <source>
        <dbReference type="Proteomes" id="UP000763641"/>
    </source>
</evidence>
<dbReference type="EMBL" id="JAFEMC010000004">
    <property type="protein sequence ID" value="MBM6577769.1"/>
    <property type="molecule type" value="Genomic_DNA"/>
</dbReference>
<name>A0ABS2DCH5_9SPHN</name>